<dbReference type="InterPro" id="IPR010870">
    <property type="entry name" value="Porin_O/P"/>
</dbReference>
<dbReference type="RefSeq" id="WP_015830539.1">
    <property type="nucleotide sequence ID" value="NC_012969.1"/>
</dbReference>
<dbReference type="EMBL" id="CP001674">
    <property type="protein sequence ID" value="ACT51179.1"/>
    <property type="molecule type" value="Genomic_DNA"/>
</dbReference>
<feature type="signal peptide" evidence="1">
    <location>
        <begin position="1"/>
        <end position="28"/>
    </location>
</feature>
<dbReference type="KEGG" id="mei:Msip34_1937"/>
<keyword evidence="3" id="KW-1185">Reference proteome</keyword>
<dbReference type="STRING" id="582744.Msip34_1937"/>
<dbReference type="OrthoDB" id="9771991at2"/>
<dbReference type="Proteomes" id="UP000002743">
    <property type="component" value="Chromosome"/>
</dbReference>
<reference evidence="2 3" key="2">
    <citation type="journal article" date="2011" name="J. Bacteriol.">
        <title>Genomes of three methylotrophs from a single niche uncover genetic and metabolic divergence of Methylophilaceae.</title>
        <authorList>
            <person name="Lapidus A."/>
            <person name="Clum A."/>
            <person name="Labutti K."/>
            <person name="Kaluzhnaya M.G."/>
            <person name="Lim S."/>
            <person name="Beck D.A."/>
            <person name="Glavina Del Rio T."/>
            <person name="Nolan M."/>
            <person name="Mavromatis K."/>
            <person name="Huntemann M."/>
            <person name="Lucas S."/>
            <person name="Lidstrom M.E."/>
            <person name="Ivanova N."/>
            <person name="Chistoserdova L."/>
        </authorList>
    </citation>
    <scope>NUCLEOTIDE SEQUENCE [LARGE SCALE GENOMIC DNA]</scope>
    <source>
        <strain evidence="2 3">SIP3-4</strain>
    </source>
</reference>
<protein>
    <submittedName>
        <fullName evidence="2">Phosphate-selective porin O and P</fullName>
    </submittedName>
</protein>
<keyword evidence="1" id="KW-0732">Signal</keyword>
<proteinExistence type="predicted"/>
<evidence type="ECO:0000313" key="3">
    <source>
        <dbReference type="Proteomes" id="UP000002743"/>
    </source>
</evidence>
<name>C6X736_METGS</name>
<dbReference type="eggNOG" id="COG3111">
    <property type="taxonomic scope" value="Bacteria"/>
</dbReference>
<dbReference type="SUPFAM" id="SSF56935">
    <property type="entry name" value="Porins"/>
    <property type="match status" value="1"/>
</dbReference>
<sequence length="367" mass="40678" precursor="true">MQNSLFTSHWTTLAVSAVLLGSSAAALAAPTFQRDEDQFINIGVAYRGSYSSIKDAAPNGKDRSNDFETEEARLYTNGKVHENVSFEFNFARNSADNQIEILDAHVGLELNKYFNVWVGRFLPPASRASASAPMYPPTFDFPLVEQAPNRFGGRDDGATVWGSNESQALKYQIGAFKGRDSGSNQSDNLSFAGRLQYNFWDTEPGFYNLASYDGSKSILSVGGSYRFQKDGAGTITNPGDYRYWNVDGRLEKPLENGAVVGAEASYYNYNNDNTGDTLAPQGKGYFVTGSYAFAQTVGIGKIQPKFVYQDFDNDTTNTNTRRLDLGASYLIKGSNVRIDTFWFKQQQDNNQPDIDGVKVIFHVAHFF</sequence>
<evidence type="ECO:0000256" key="1">
    <source>
        <dbReference type="SAM" id="SignalP"/>
    </source>
</evidence>
<feature type="chain" id="PRO_5002973679" evidence="1">
    <location>
        <begin position="29"/>
        <end position="367"/>
    </location>
</feature>
<dbReference type="Gene3D" id="2.40.160.10">
    <property type="entry name" value="Porin"/>
    <property type="match status" value="1"/>
</dbReference>
<dbReference type="HOGENOM" id="CLU_045661_0_0_4"/>
<organism evidence="2 3">
    <name type="scientific">Methylovorus glucosotrophus (strain SIP3-4)</name>
    <dbReference type="NCBI Taxonomy" id="582744"/>
    <lineage>
        <taxon>Bacteria</taxon>
        <taxon>Pseudomonadati</taxon>
        <taxon>Pseudomonadota</taxon>
        <taxon>Betaproteobacteria</taxon>
        <taxon>Nitrosomonadales</taxon>
        <taxon>Methylophilaceae</taxon>
        <taxon>Methylovorus</taxon>
    </lineage>
</organism>
<accession>C6X736</accession>
<dbReference type="InterPro" id="IPR023614">
    <property type="entry name" value="Porin_dom_sf"/>
</dbReference>
<reference evidence="3" key="1">
    <citation type="submission" date="2009-07" db="EMBL/GenBank/DDBJ databases">
        <title>Complete sequence of chromosome of Methylovorus sp. SIP3-4.</title>
        <authorList>
            <person name="Lucas S."/>
            <person name="Copeland A."/>
            <person name="Lapidus A."/>
            <person name="Glavina del Rio T."/>
            <person name="Tice H."/>
            <person name="Bruce D."/>
            <person name="Goodwin L."/>
            <person name="Pitluck S."/>
            <person name="Clum A."/>
            <person name="Larimer F."/>
            <person name="Land M."/>
            <person name="Hauser L."/>
            <person name="Kyrpides N."/>
            <person name="Mikhailova N."/>
            <person name="Kayluzhnaya M."/>
            <person name="Chistoserdova L."/>
        </authorList>
    </citation>
    <scope>NUCLEOTIDE SEQUENCE [LARGE SCALE GENOMIC DNA]</scope>
    <source>
        <strain evidence="3">SIP3-4</strain>
    </source>
</reference>
<dbReference type="Pfam" id="PF07396">
    <property type="entry name" value="Porin_O_P"/>
    <property type="match status" value="1"/>
</dbReference>
<gene>
    <name evidence="2" type="ordered locus">Msip34_1937</name>
</gene>
<dbReference type="AlphaFoldDB" id="C6X736"/>
<evidence type="ECO:0000313" key="2">
    <source>
        <dbReference type="EMBL" id="ACT51179.1"/>
    </source>
</evidence>